<dbReference type="Proteomes" id="UP000006727">
    <property type="component" value="Chromosome 3"/>
</dbReference>
<accession>A0A2K1KUU2</accession>
<sequence>MLQIWVQNKGVSCNLLRVADLNRNDQPQAASSEARHREEEESRERGPSGSMDAFVASQRFHDDLKNTEESSTVQDVTPQPETLFAPKEAEESREIKPFKSIEADVGVDPLSQKIEMPSVRAPSLKSSNH</sequence>
<dbReference type="PaxDb" id="3218-PP1S25_364V6.1"/>
<dbReference type="AlphaFoldDB" id="A0A2K1KUU2"/>
<name>A0A2K1KUU2_PHYPA</name>
<reference evidence="3" key="3">
    <citation type="submission" date="2020-12" db="UniProtKB">
        <authorList>
            <consortium name="EnsemblPlants"/>
        </authorList>
    </citation>
    <scope>IDENTIFICATION</scope>
</reference>
<feature type="region of interest" description="Disordered" evidence="1">
    <location>
        <begin position="66"/>
        <end position="129"/>
    </location>
</feature>
<dbReference type="EnsemblPlants" id="Pp3c3_17020V3.1">
    <property type="protein sequence ID" value="PAC:32941808.CDS.1"/>
    <property type="gene ID" value="Pp3c3_17020"/>
</dbReference>
<feature type="compositionally biased region" description="Basic and acidic residues" evidence="1">
    <location>
        <begin position="87"/>
        <end position="102"/>
    </location>
</feature>
<dbReference type="Gramene" id="Pp3c3_17020V3.2">
    <property type="protein sequence ID" value="PAC:32941809.CDS.1"/>
    <property type="gene ID" value="Pp3c3_17020"/>
</dbReference>
<evidence type="ECO:0000313" key="2">
    <source>
        <dbReference type="EMBL" id="PNR57549.1"/>
    </source>
</evidence>
<protein>
    <submittedName>
        <fullName evidence="2 3">Uncharacterized protein</fullName>
    </submittedName>
</protein>
<feature type="region of interest" description="Disordered" evidence="1">
    <location>
        <begin position="20"/>
        <end position="53"/>
    </location>
</feature>
<organism evidence="2">
    <name type="scientific">Physcomitrium patens</name>
    <name type="common">Spreading-leaved earth moss</name>
    <name type="synonym">Physcomitrella patens</name>
    <dbReference type="NCBI Taxonomy" id="3218"/>
    <lineage>
        <taxon>Eukaryota</taxon>
        <taxon>Viridiplantae</taxon>
        <taxon>Streptophyta</taxon>
        <taxon>Embryophyta</taxon>
        <taxon>Bryophyta</taxon>
        <taxon>Bryophytina</taxon>
        <taxon>Bryopsida</taxon>
        <taxon>Funariidae</taxon>
        <taxon>Funariales</taxon>
        <taxon>Funariaceae</taxon>
        <taxon>Physcomitrium</taxon>
    </lineage>
</organism>
<reference evidence="2 4" key="2">
    <citation type="journal article" date="2018" name="Plant J.">
        <title>The Physcomitrella patens chromosome-scale assembly reveals moss genome structure and evolution.</title>
        <authorList>
            <person name="Lang D."/>
            <person name="Ullrich K.K."/>
            <person name="Murat F."/>
            <person name="Fuchs J."/>
            <person name="Jenkins J."/>
            <person name="Haas F.B."/>
            <person name="Piednoel M."/>
            <person name="Gundlach H."/>
            <person name="Van Bel M."/>
            <person name="Meyberg R."/>
            <person name="Vives C."/>
            <person name="Morata J."/>
            <person name="Symeonidi A."/>
            <person name="Hiss M."/>
            <person name="Muchero W."/>
            <person name="Kamisugi Y."/>
            <person name="Saleh O."/>
            <person name="Blanc G."/>
            <person name="Decker E.L."/>
            <person name="van Gessel N."/>
            <person name="Grimwood J."/>
            <person name="Hayes R.D."/>
            <person name="Graham S.W."/>
            <person name="Gunter L.E."/>
            <person name="McDaniel S.F."/>
            <person name="Hoernstein S.N.W."/>
            <person name="Larsson A."/>
            <person name="Li F.W."/>
            <person name="Perroud P.F."/>
            <person name="Phillips J."/>
            <person name="Ranjan P."/>
            <person name="Rokshar D.S."/>
            <person name="Rothfels C.J."/>
            <person name="Schneider L."/>
            <person name="Shu S."/>
            <person name="Stevenson D.W."/>
            <person name="Thummler F."/>
            <person name="Tillich M."/>
            <person name="Villarreal Aguilar J.C."/>
            <person name="Widiez T."/>
            <person name="Wong G.K."/>
            <person name="Wymore A."/>
            <person name="Zhang Y."/>
            <person name="Zimmer A.D."/>
            <person name="Quatrano R.S."/>
            <person name="Mayer K.F.X."/>
            <person name="Goodstein D."/>
            <person name="Casacuberta J.M."/>
            <person name="Vandepoele K."/>
            <person name="Reski R."/>
            <person name="Cuming A.C."/>
            <person name="Tuskan G.A."/>
            <person name="Maumus F."/>
            <person name="Salse J."/>
            <person name="Schmutz J."/>
            <person name="Rensing S.A."/>
        </authorList>
    </citation>
    <scope>NUCLEOTIDE SEQUENCE [LARGE SCALE GENOMIC DNA]</scope>
    <source>
        <strain evidence="3 4">cv. Gransden 2004</strain>
    </source>
</reference>
<dbReference type="EMBL" id="ABEU02000003">
    <property type="protein sequence ID" value="PNR57549.1"/>
    <property type="molecule type" value="Genomic_DNA"/>
</dbReference>
<gene>
    <name evidence="2" type="ORF">PHYPA_004543</name>
</gene>
<feature type="compositionally biased region" description="Basic and acidic residues" evidence="1">
    <location>
        <begin position="33"/>
        <end position="46"/>
    </location>
</feature>
<feature type="compositionally biased region" description="Polar residues" evidence="1">
    <location>
        <begin position="69"/>
        <end position="80"/>
    </location>
</feature>
<evidence type="ECO:0000256" key="1">
    <source>
        <dbReference type="SAM" id="MobiDB-lite"/>
    </source>
</evidence>
<keyword evidence="4" id="KW-1185">Reference proteome</keyword>
<dbReference type="EnsemblPlants" id="Pp3c3_17020V3.2">
    <property type="protein sequence ID" value="PAC:32941809.CDS.1"/>
    <property type="gene ID" value="Pp3c3_17020"/>
</dbReference>
<evidence type="ECO:0000313" key="3">
    <source>
        <dbReference type="EnsemblPlants" id="PAC:32941808.CDS.1"/>
    </source>
</evidence>
<dbReference type="InParanoid" id="A0A2K1KUU2"/>
<proteinExistence type="predicted"/>
<evidence type="ECO:0000313" key="4">
    <source>
        <dbReference type="Proteomes" id="UP000006727"/>
    </source>
</evidence>
<reference evidence="2 4" key="1">
    <citation type="journal article" date="2008" name="Science">
        <title>The Physcomitrella genome reveals evolutionary insights into the conquest of land by plants.</title>
        <authorList>
            <person name="Rensing S."/>
            <person name="Lang D."/>
            <person name="Zimmer A."/>
            <person name="Terry A."/>
            <person name="Salamov A."/>
            <person name="Shapiro H."/>
            <person name="Nishiyama T."/>
            <person name="Perroud P.-F."/>
            <person name="Lindquist E."/>
            <person name="Kamisugi Y."/>
            <person name="Tanahashi T."/>
            <person name="Sakakibara K."/>
            <person name="Fujita T."/>
            <person name="Oishi K."/>
            <person name="Shin-I T."/>
            <person name="Kuroki Y."/>
            <person name="Toyoda A."/>
            <person name="Suzuki Y."/>
            <person name="Hashimoto A."/>
            <person name="Yamaguchi K."/>
            <person name="Sugano A."/>
            <person name="Kohara Y."/>
            <person name="Fujiyama A."/>
            <person name="Anterola A."/>
            <person name="Aoki S."/>
            <person name="Ashton N."/>
            <person name="Barbazuk W.B."/>
            <person name="Barker E."/>
            <person name="Bennetzen J."/>
            <person name="Bezanilla M."/>
            <person name="Blankenship R."/>
            <person name="Cho S.H."/>
            <person name="Dutcher S."/>
            <person name="Estelle M."/>
            <person name="Fawcett J.A."/>
            <person name="Gundlach H."/>
            <person name="Hanada K."/>
            <person name="Heyl A."/>
            <person name="Hicks K.A."/>
            <person name="Hugh J."/>
            <person name="Lohr M."/>
            <person name="Mayer K."/>
            <person name="Melkozernov A."/>
            <person name="Murata T."/>
            <person name="Nelson D."/>
            <person name="Pils B."/>
            <person name="Prigge M."/>
            <person name="Reiss B."/>
            <person name="Renner T."/>
            <person name="Rombauts S."/>
            <person name="Rushton P."/>
            <person name="Sanderfoot A."/>
            <person name="Schween G."/>
            <person name="Shiu S.-H."/>
            <person name="Stueber K."/>
            <person name="Theodoulou F.L."/>
            <person name="Tu H."/>
            <person name="Van de Peer Y."/>
            <person name="Verrier P.J."/>
            <person name="Waters E."/>
            <person name="Wood A."/>
            <person name="Yang L."/>
            <person name="Cove D."/>
            <person name="Cuming A."/>
            <person name="Hasebe M."/>
            <person name="Lucas S."/>
            <person name="Mishler D.B."/>
            <person name="Reski R."/>
            <person name="Grigoriev I."/>
            <person name="Quatrano R.S."/>
            <person name="Boore J.L."/>
        </authorList>
    </citation>
    <scope>NUCLEOTIDE SEQUENCE [LARGE SCALE GENOMIC DNA]</scope>
    <source>
        <strain evidence="3 4">cv. Gransden 2004</strain>
    </source>
</reference>
<dbReference type="Gramene" id="Pp3c3_17020V3.1">
    <property type="protein sequence ID" value="PAC:32941808.CDS.1"/>
    <property type="gene ID" value="Pp3c3_17020"/>
</dbReference>